<dbReference type="RefSeq" id="WP_256601117.1">
    <property type="nucleotide sequence ID" value="NZ_JANIBJ010000006.1"/>
</dbReference>
<dbReference type="Proteomes" id="UP001524499">
    <property type="component" value="Unassembled WGS sequence"/>
</dbReference>
<gene>
    <name evidence="3" type="ORF">NP590_04845</name>
</gene>
<dbReference type="InterPro" id="IPR052341">
    <property type="entry name" value="LOG_family_nucleotidases"/>
</dbReference>
<evidence type="ECO:0000256" key="2">
    <source>
        <dbReference type="RuleBase" id="RU363015"/>
    </source>
</evidence>
<comment type="caution">
    <text evidence="3">The sequence shown here is derived from an EMBL/GenBank/DDBJ whole genome shotgun (WGS) entry which is preliminary data.</text>
</comment>
<comment type="similarity">
    <text evidence="2">Belongs to the LOG family.</text>
</comment>
<dbReference type="Pfam" id="PF03641">
    <property type="entry name" value="Lysine_decarbox"/>
    <property type="match status" value="1"/>
</dbReference>
<keyword evidence="2" id="KW-0378">Hydrolase</keyword>
<dbReference type="InterPro" id="IPR031100">
    <property type="entry name" value="LOG_fam"/>
</dbReference>
<comment type="catalytic activity">
    <reaction evidence="1">
        <text>AMP + H2O = D-ribose 5-phosphate + adenine</text>
        <dbReference type="Rhea" id="RHEA:20129"/>
        <dbReference type="ChEBI" id="CHEBI:15377"/>
        <dbReference type="ChEBI" id="CHEBI:16708"/>
        <dbReference type="ChEBI" id="CHEBI:78346"/>
        <dbReference type="ChEBI" id="CHEBI:456215"/>
        <dbReference type="EC" id="3.2.2.4"/>
    </reaction>
</comment>
<sequence length="238" mass="26848">MACINNRTTVSSASSSIIDDLKGDQSWRIFRIISEFTEGFDELSGLCDAISIFGSARLPAEHFYYQKTVELAELLSKEGFAIISGGGPGVMEAANKGAHLQNQTSIGLNIELPMEQKANPYQSLSLNFRYFFVRKVMFVRYSMGYVCMPGGFGTLDEFFEALTLMQTHKAYPLPLVLFGSDFWGGLMDWLRHKMLEYGTISVEDLNLITVTDDPQEVVNIMSAHREWKNKQRHLHPTP</sequence>
<keyword evidence="4" id="KW-1185">Reference proteome</keyword>
<dbReference type="NCBIfam" id="TIGR00730">
    <property type="entry name" value="Rossman fold protein, TIGR00730 family"/>
    <property type="match status" value="1"/>
</dbReference>
<evidence type="ECO:0000256" key="1">
    <source>
        <dbReference type="ARBA" id="ARBA00000274"/>
    </source>
</evidence>
<protein>
    <recommendedName>
        <fullName evidence="2">Cytokinin riboside 5'-monophosphate phosphoribohydrolase</fullName>
        <ecNumber evidence="2">3.2.2.n1</ecNumber>
    </recommendedName>
</protein>
<dbReference type="SUPFAM" id="SSF102405">
    <property type="entry name" value="MCP/YpsA-like"/>
    <property type="match status" value="1"/>
</dbReference>
<keyword evidence="2" id="KW-0203">Cytokinin biosynthesis</keyword>
<proteinExistence type="inferred from homology"/>
<dbReference type="PANTHER" id="PTHR43393:SF2">
    <property type="entry name" value="CYTOKININ RIBOSIDE 5'-MONOPHOSPHATE PHOSPHORIBOHYDROLASE"/>
    <property type="match status" value="1"/>
</dbReference>
<organism evidence="3 4">
    <name type="scientific">Methylomonas subterranea</name>
    <dbReference type="NCBI Taxonomy" id="2952225"/>
    <lineage>
        <taxon>Bacteria</taxon>
        <taxon>Pseudomonadati</taxon>
        <taxon>Pseudomonadota</taxon>
        <taxon>Gammaproteobacteria</taxon>
        <taxon>Methylococcales</taxon>
        <taxon>Methylococcaceae</taxon>
        <taxon>Methylomonas</taxon>
    </lineage>
</organism>
<evidence type="ECO:0000313" key="4">
    <source>
        <dbReference type="Proteomes" id="UP001524499"/>
    </source>
</evidence>
<name>A0ABT1TEB0_9GAMM</name>
<dbReference type="EMBL" id="JANIBJ010000006">
    <property type="protein sequence ID" value="MCQ8103427.1"/>
    <property type="molecule type" value="Genomic_DNA"/>
</dbReference>
<accession>A0ABT1TEB0</accession>
<dbReference type="InterPro" id="IPR005269">
    <property type="entry name" value="LOG"/>
</dbReference>
<dbReference type="PANTHER" id="PTHR43393">
    <property type="entry name" value="CYTOKININ RIBOSIDE 5'-MONOPHOSPHATE PHOSPHORIBOHYDROLASE"/>
    <property type="match status" value="1"/>
</dbReference>
<dbReference type="Gene3D" id="3.40.50.450">
    <property type="match status" value="1"/>
</dbReference>
<dbReference type="EC" id="3.2.2.n1" evidence="2"/>
<evidence type="ECO:0000313" key="3">
    <source>
        <dbReference type="EMBL" id="MCQ8103427.1"/>
    </source>
</evidence>
<reference evidence="3 4" key="1">
    <citation type="submission" date="2022-07" db="EMBL/GenBank/DDBJ databases">
        <title>Methylomonas rivi sp. nov., Methylomonas rosea sp. nov., Methylomonas aureus sp. nov. and Methylomonas subterranea sp. nov., four novel methanotrophs isolated from a freshwater creek and the deep terrestrial subsurface.</title>
        <authorList>
            <person name="Abin C."/>
            <person name="Sankaranarayanan K."/>
            <person name="Garner C."/>
            <person name="Sindelar R."/>
            <person name="Kotary K."/>
            <person name="Garner R."/>
            <person name="Barclay S."/>
            <person name="Lawson P."/>
            <person name="Krumholz L."/>
        </authorList>
    </citation>
    <scope>NUCLEOTIDE SEQUENCE [LARGE SCALE GENOMIC DNA]</scope>
    <source>
        <strain evidence="3 4">SURF-2</strain>
    </source>
</reference>